<dbReference type="PANTHER" id="PTHR34606:SF15">
    <property type="entry name" value="BON DOMAIN-CONTAINING PROTEIN"/>
    <property type="match status" value="1"/>
</dbReference>
<feature type="domain" description="BON" evidence="1">
    <location>
        <begin position="321"/>
        <end position="389"/>
    </location>
</feature>
<name>A0A1G1TLJ5_9BACT</name>
<gene>
    <name evidence="2" type="ORF">BEN49_18560</name>
</gene>
<proteinExistence type="predicted"/>
<dbReference type="AlphaFoldDB" id="A0A1G1TLJ5"/>
<dbReference type="OrthoDB" id="863206at2"/>
<dbReference type="Proteomes" id="UP000177506">
    <property type="component" value="Unassembled WGS sequence"/>
</dbReference>
<sequence length="484" mass="52806">MQTLETFAPPAAAEYLSDPEITAAIELFFLTNKGVPAHLIDVATHDGIVQLTGITDNLLASERAEEIVLAVRGVRGVVNELLISTPDVPNDELHRAVTEALATDPATTGYNVACRVAEGVVTPTGVVQSWAEQQLVLRVLRGVRGVRRLVTDELLIRWGEIQNSDEEISTQIRELLDWDIRVFSNEVVVRTNDRVVHLSGTVGTAAERAQVVAVANQAGATRVDARDLFVAYWAISSELRREKFAQRSDADIAQAVRDTFRHDPRVLSYQPVVVVQNGVVTLTGQVSSLRAKQSAERDAHHVVGVWAVHNLLKVRTRWFTPDVVVRQSILDALGRDPYVGGVGFEVRVSNGRAHLHGQVNSHFEQAQAAEVASGVNGVAEVENLVRVLSSTDFSGPPAAWYPGALHPAAHPHSDFALAERIRTLFFWSASLHNQDVAVRVENGRATLSGTVDTWLDREQAAFDAYEAGATSVDNALELVSSKFL</sequence>
<protein>
    <recommendedName>
        <fullName evidence="1">BON domain-containing protein</fullName>
    </recommendedName>
</protein>
<dbReference type="EMBL" id="MDZA01000035">
    <property type="protein sequence ID" value="OGX91754.1"/>
    <property type="molecule type" value="Genomic_DNA"/>
</dbReference>
<accession>A0A1G1TLJ5</accession>
<feature type="domain" description="BON" evidence="1">
    <location>
        <begin position="248"/>
        <end position="316"/>
    </location>
</feature>
<feature type="domain" description="BON" evidence="1">
    <location>
        <begin position="17"/>
        <end position="85"/>
    </location>
</feature>
<keyword evidence="3" id="KW-1185">Reference proteome</keyword>
<dbReference type="InterPro" id="IPR014004">
    <property type="entry name" value="Transpt-assoc_nodulatn_dom_bac"/>
</dbReference>
<dbReference type="InterPro" id="IPR007055">
    <property type="entry name" value="BON_dom"/>
</dbReference>
<evidence type="ECO:0000259" key="1">
    <source>
        <dbReference type="PROSITE" id="PS50914"/>
    </source>
</evidence>
<dbReference type="PROSITE" id="PS50914">
    <property type="entry name" value="BON"/>
    <property type="match status" value="5"/>
</dbReference>
<dbReference type="RefSeq" id="WP_070740562.1">
    <property type="nucleotide sequence ID" value="NZ_MDZA01000035.1"/>
</dbReference>
<dbReference type="SMART" id="SM00749">
    <property type="entry name" value="BON"/>
    <property type="match status" value="6"/>
</dbReference>
<feature type="domain" description="BON" evidence="1">
    <location>
        <begin position="89"/>
        <end position="158"/>
    </location>
</feature>
<dbReference type="Pfam" id="PF04972">
    <property type="entry name" value="BON"/>
    <property type="match status" value="6"/>
</dbReference>
<comment type="caution">
    <text evidence="2">The sequence shown here is derived from an EMBL/GenBank/DDBJ whole genome shotgun (WGS) entry which is preliminary data.</text>
</comment>
<feature type="domain" description="BON" evidence="1">
    <location>
        <begin position="413"/>
        <end position="480"/>
    </location>
</feature>
<organism evidence="2 3">
    <name type="scientific">Hymenobacter coccineus</name>
    <dbReference type="NCBI Taxonomy" id="1908235"/>
    <lineage>
        <taxon>Bacteria</taxon>
        <taxon>Pseudomonadati</taxon>
        <taxon>Bacteroidota</taxon>
        <taxon>Cytophagia</taxon>
        <taxon>Cytophagales</taxon>
        <taxon>Hymenobacteraceae</taxon>
        <taxon>Hymenobacter</taxon>
    </lineage>
</organism>
<dbReference type="Gene3D" id="3.30.1340.30">
    <property type="match status" value="5"/>
</dbReference>
<dbReference type="InterPro" id="IPR051686">
    <property type="entry name" value="Lipoprotein_DolP"/>
</dbReference>
<evidence type="ECO:0000313" key="2">
    <source>
        <dbReference type="EMBL" id="OGX91754.1"/>
    </source>
</evidence>
<evidence type="ECO:0000313" key="3">
    <source>
        <dbReference type="Proteomes" id="UP000177506"/>
    </source>
</evidence>
<dbReference type="PANTHER" id="PTHR34606">
    <property type="entry name" value="BON DOMAIN-CONTAINING PROTEIN"/>
    <property type="match status" value="1"/>
</dbReference>
<reference evidence="2 3" key="1">
    <citation type="submission" date="2016-08" db="EMBL/GenBank/DDBJ databases">
        <title>Hymenobacter coccineus sp. nov., Hymenobacter lapidarius sp. nov. and Hymenobacter glacialis sp. nov., isolated from Antarctic soil.</title>
        <authorList>
            <person name="Sedlacek I."/>
            <person name="Kralova S."/>
            <person name="Kyrova K."/>
            <person name="Maslanova I."/>
            <person name="Stankova E."/>
            <person name="Vrbovska V."/>
            <person name="Nemec M."/>
            <person name="Bartak M."/>
            <person name="Svec P."/>
            <person name="Busse H.-J."/>
            <person name="Pantucek R."/>
        </authorList>
    </citation>
    <scope>NUCLEOTIDE SEQUENCE [LARGE SCALE GENOMIC DNA]</scope>
    <source>
        <strain evidence="2 3">CCM 8649</strain>
    </source>
</reference>